<evidence type="ECO:0000259" key="10">
    <source>
        <dbReference type="PROSITE" id="PS51779"/>
    </source>
</evidence>
<gene>
    <name evidence="9" type="primary">ftsQ</name>
    <name evidence="11" type="ORF">ACFPP7_06150</name>
</gene>
<comment type="similarity">
    <text evidence="9">Belongs to the FtsQ/DivIB family. FtsQ subfamily.</text>
</comment>
<keyword evidence="8 9" id="KW-0131">Cell cycle</keyword>
<dbReference type="EMBL" id="JBHSMX010000011">
    <property type="protein sequence ID" value="MFC5520495.1"/>
    <property type="molecule type" value="Genomic_DNA"/>
</dbReference>
<accession>A0ABW0Q7I7</accession>
<dbReference type="InterPro" id="IPR026579">
    <property type="entry name" value="FtsQ"/>
</dbReference>
<proteinExistence type="inferred from homology"/>
<dbReference type="Pfam" id="PF03799">
    <property type="entry name" value="FtsQ_DivIB_C"/>
    <property type="match status" value="1"/>
</dbReference>
<keyword evidence="2 9" id="KW-1003">Cell membrane</keyword>
<keyword evidence="4 9" id="KW-0132">Cell division</keyword>
<comment type="subunit">
    <text evidence="9">Part of a complex composed of FtsB, FtsL and FtsQ.</text>
</comment>
<keyword evidence="5 9" id="KW-0812">Transmembrane</keyword>
<protein>
    <recommendedName>
        <fullName evidence="9">Cell division protein FtsQ</fullName>
    </recommendedName>
</protein>
<evidence type="ECO:0000256" key="1">
    <source>
        <dbReference type="ARBA" id="ARBA00004370"/>
    </source>
</evidence>
<dbReference type="InterPro" id="IPR045335">
    <property type="entry name" value="FtsQ_C_sf"/>
</dbReference>
<dbReference type="GO" id="GO:0051301">
    <property type="term" value="P:cell division"/>
    <property type="evidence" value="ECO:0007669"/>
    <property type="project" value="UniProtKB-KW"/>
</dbReference>
<dbReference type="Gene3D" id="3.10.20.310">
    <property type="entry name" value="membrane protein fhac"/>
    <property type="match status" value="1"/>
</dbReference>
<evidence type="ECO:0000256" key="8">
    <source>
        <dbReference type="ARBA" id="ARBA00023306"/>
    </source>
</evidence>
<feature type="domain" description="POTRA" evidence="10">
    <location>
        <begin position="47"/>
        <end position="116"/>
    </location>
</feature>
<dbReference type="InterPro" id="IPR005548">
    <property type="entry name" value="Cell_div_FtsQ/DivIB_C"/>
</dbReference>
<reference evidence="12" key="1">
    <citation type="journal article" date="2019" name="Int. J. Syst. Evol. Microbiol.">
        <title>The Global Catalogue of Microorganisms (GCM) 10K type strain sequencing project: providing services to taxonomists for standard genome sequencing and annotation.</title>
        <authorList>
            <consortium name="The Broad Institute Genomics Platform"/>
            <consortium name="The Broad Institute Genome Sequencing Center for Infectious Disease"/>
            <person name="Wu L."/>
            <person name="Ma J."/>
        </authorList>
    </citation>
    <scope>NUCLEOTIDE SEQUENCE [LARGE SCALE GENOMIC DNA]</scope>
    <source>
        <strain evidence="12">CGMCC 4.7277</strain>
    </source>
</reference>
<feature type="transmembrane region" description="Helical" evidence="9">
    <location>
        <begin position="20"/>
        <end position="42"/>
    </location>
</feature>
<keyword evidence="7 9" id="KW-0472">Membrane</keyword>
<evidence type="ECO:0000313" key="12">
    <source>
        <dbReference type="Proteomes" id="UP001596084"/>
    </source>
</evidence>
<dbReference type="InterPro" id="IPR034746">
    <property type="entry name" value="POTRA"/>
</dbReference>
<evidence type="ECO:0000256" key="6">
    <source>
        <dbReference type="ARBA" id="ARBA00022989"/>
    </source>
</evidence>
<dbReference type="Pfam" id="PF08478">
    <property type="entry name" value="POTRA_1"/>
    <property type="match status" value="1"/>
</dbReference>
<evidence type="ECO:0000256" key="4">
    <source>
        <dbReference type="ARBA" id="ARBA00022618"/>
    </source>
</evidence>
<dbReference type="PANTHER" id="PTHR35851:SF1">
    <property type="entry name" value="CELL DIVISION PROTEIN FTSQ"/>
    <property type="match status" value="1"/>
</dbReference>
<evidence type="ECO:0000256" key="9">
    <source>
        <dbReference type="HAMAP-Rule" id="MF_00911"/>
    </source>
</evidence>
<evidence type="ECO:0000256" key="3">
    <source>
        <dbReference type="ARBA" id="ARBA00022519"/>
    </source>
</evidence>
<dbReference type="HAMAP" id="MF_00911">
    <property type="entry name" value="FtsQ_subfam"/>
    <property type="match status" value="1"/>
</dbReference>
<evidence type="ECO:0000256" key="5">
    <source>
        <dbReference type="ARBA" id="ARBA00022692"/>
    </source>
</evidence>
<evidence type="ECO:0000256" key="7">
    <source>
        <dbReference type="ARBA" id="ARBA00023136"/>
    </source>
</evidence>
<dbReference type="PROSITE" id="PS51779">
    <property type="entry name" value="POTRA"/>
    <property type="match status" value="1"/>
</dbReference>
<dbReference type="RefSeq" id="WP_245660526.1">
    <property type="nucleotide sequence ID" value="NZ_JBHSMX010000011.1"/>
</dbReference>
<dbReference type="InterPro" id="IPR013685">
    <property type="entry name" value="POTRA_FtsQ_type"/>
</dbReference>
<evidence type="ECO:0000256" key="2">
    <source>
        <dbReference type="ARBA" id="ARBA00022475"/>
    </source>
</evidence>
<dbReference type="Gene3D" id="3.40.50.11690">
    <property type="entry name" value="Cell division protein FtsQ/DivIB"/>
    <property type="match status" value="1"/>
</dbReference>
<dbReference type="Proteomes" id="UP001596084">
    <property type="component" value="Unassembled WGS sequence"/>
</dbReference>
<keyword evidence="6 9" id="KW-1133">Transmembrane helix</keyword>
<evidence type="ECO:0000313" key="11">
    <source>
        <dbReference type="EMBL" id="MFC5520495.1"/>
    </source>
</evidence>
<keyword evidence="3 9" id="KW-0997">Cell inner membrane</keyword>
<dbReference type="PANTHER" id="PTHR35851">
    <property type="entry name" value="CELL DIVISION PROTEIN FTSQ"/>
    <property type="match status" value="1"/>
</dbReference>
<name>A0ABW0Q7I7_9BURK</name>
<comment type="function">
    <text evidence="9">Essential cell division protein. May link together the upstream cell division proteins, which are predominantly cytoplasmic, with the downstream cell division proteins, which are predominantly periplasmic. May control correct divisome assembly.</text>
</comment>
<comment type="subcellular location">
    <subcellularLocation>
        <location evidence="9">Cell inner membrane</location>
        <topology evidence="9">Single-pass type II membrane protein</topology>
    </subcellularLocation>
    <subcellularLocation>
        <location evidence="1">Membrane</location>
    </subcellularLocation>
    <text evidence="9">Localizes to the division septum.</text>
</comment>
<sequence>MSRSLPLPTPLPLDVKLMNTLSVILGLVFAAMVLALAVTWLMRQSLFNLNAIRVQGDLAHNNAVTLRANVAPKLAGNFFTVDLDRTRMAFEAVPWVRRAMVQREFPNRLKVVLQEHKAVAYWGPESDARLVNAFGEVFEVNQGDVDTEDLPLLNGPPGQAPLVLQAYQRLAPMFEGIDAVLEQLQLTGHGNWHAQLDSGAVIELGHGSPEEIQARVRRFTATLTQVSSKYGRDLESADLRYGNGYAIKLRGVTTVSPADTDDGKKKR</sequence>
<comment type="caution">
    <text evidence="11">The sequence shown here is derived from an EMBL/GenBank/DDBJ whole genome shotgun (WGS) entry which is preliminary data.</text>
</comment>
<organism evidence="11 12">
    <name type="scientific">Polaromonas jejuensis</name>
    <dbReference type="NCBI Taxonomy" id="457502"/>
    <lineage>
        <taxon>Bacteria</taxon>
        <taxon>Pseudomonadati</taxon>
        <taxon>Pseudomonadota</taxon>
        <taxon>Betaproteobacteria</taxon>
        <taxon>Burkholderiales</taxon>
        <taxon>Comamonadaceae</taxon>
        <taxon>Polaromonas</taxon>
    </lineage>
</organism>
<keyword evidence="12" id="KW-1185">Reference proteome</keyword>